<reference evidence="1 2" key="1">
    <citation type="journal article" date="2016" name="Nat. Commun.">
        <title>Thousands of microbial genomes shed light on interconnected biogeochemical processes in an aquifer system.</title>
        <authorList>
            <person name="Anantharaman K."/>
            <person name="Brown C.T."/>
            <person name="Hug L.A."/>
            <person name="Sharon I."/>
            <person name="Castelle C.J."/>
            <person name="Probst A.J."/>
            <person name="Thomas B.C."/>
            <person name="Singh A."/>
            <person name="Wilkins M.J."/>
            <person name="Karaoz U."/>
            <person name="Brodie E.L."/>
            <person name="Williams K.H."/>
            <person name="Hubbard S.S."/>
            <person name="Banfield J.F."/>
        </authorList>
    </citation>
    <scope>NUCLEOTIDE SEQUENCE [LARGE SCALE GENOMIC DNA]</scope>
</reference>
<sequence length="130" mass="14704">MGNKQMLTPTQRRELAEAALLLGSKRVVSHRGLVLEHKGFFLHLDTGPWPVLDEEGNDTGNTELTPPILTVTFSNTPLRGLPIHLFEVGNTVPFDTAQYKGSNQWIFTKTLVQGVEYRLQMDFGNWRQEP</sequence>
<dbReference type="EMBL" id="MHBZ01000032">
    <property type="protein sequence ID" value="OGY10611.1"/>
    <property type="molecule type" value="Genomic_DNA"/>
</dbReference>
<name>A0A1G1V5J5_9BACT</name>
<gene>
    <name evidence="1" type="ORF">A3D26_03970</name>
</gene>
<dbReference type="Proteomes" id="UP000178319">
    <property type="component" value="Unassembled WGS sequence"/>
</dbReference>
<proteinExistence type="predicted"/>
<evidence type="ECO:0000313" key="1">
    <source>
        <dbReference type="EMBL" id="OGY10611.1"/>
    </source>
</evidence>
<organism evidence="1 2">
    <name type="scientific">Candidatus Blackburnbacteria bacterium RIFCSPHIGHO2_02_FULL_44_20</name>
    <dbReference type="NCBI Taxonomy" id="1797516"/>
    <lineage>
        <taxon>Bacteria</taxon>
        <taxon>Candidatus Blackburniibacteriota</taxon>
    </lineage>
</organism>
<protein>
    <submittedName>
        <fullName evidence="1">Uncharacterized protein</fullName>
    </submittedName>
</protein>
<accession>A0A1G1V5J5</accession>
<comment type="caution">
    <text evidence="1">The sequence shown here is derived from an EMBL/GenBank/DDBJ whole genome shotgun (WGS) entry which is preliminary data.</text>
</comment>
<evidence type="ECO:0000313" key="2">
    <source>
        <dbReference type="Proteomes" id="UP000178319"/>
    </source>
</evidence>
<dbReference type="AlphaFoldDB" id="A0A1G1V5J5"/>